<dbReference type="Proteomes" id="UP000630445">
    <property type="component" value="Unassembled WGS sequence"/>
</dbReference>
<evidence type="ECO:0000313" key="11">
    <source>
        <dbReference type="EMBL" id="KAF7174113.1"/>
    </source>
</evidence>
<evidence type="ECO:0000256" key="8">
    <source>
        <dbReference type="SAM" id="Phobius"/>
    </source>
</evidence>
<evidence type="ECO:0000256" key="3">
    <source>
        <dbReference type="ARBA" id="ARBA00022475"/>
    </source>
</evidence>
<evidence type="ECO:0000256" key="6">
    <source>
        <dbReference type="ARBA" id="ARBA00023136"/>
    </source>
</evidence>
<keyword evidence="8" id="KW-0812">Transmembrane</keyword>
<dbReference type="OrthoDB" id="9876900at2759"/>
<keyword evidence="12" id="KW-1185">Reference proteome</keyword>
<dbReference type="GO" id="GO:0085029">
    <property type="term" value="P:extracellular matrix assembly"/>
    <property type="evidence" value="ECO:0007669"/>
    <property type="project" value="TreeGrafter"/>
</dbReference>
<evidence type="ECO:0000256" key="2">
    <source>
        <dbReference type="ARBA" id="ARBA00006782"/>
    </source>
</evidence>
<gene>
    <name evidence="10" type="ORF">CNMCM5793_007259</name>
    <name evidence="11" type="ORF">CNMCM6106_008241</name>
</gene>
<comment type="caution">
    <text evidence="11">The sequence shown here is derived from an EMBL/GenBank/DDBJ whole genome shotgun (WGS) entry which is preliminary data.</text>
</comment>
<protein>
    <recommendedName>
        <fullName evidence="9">Glycosyltransferase 2-like domain-containing protein</fullName>
    </recommendedName>
</protein>
<dbReference type="InterPro" id="IPR029044">
    <property type="entry name" value="Nucleotide-diphossugar_trans"/>
</dbReference>
<evidence type="ECO:0000313" key="12">
    <source>
        <dbReference type="Proteomes" id="UP000630445"/>
    </source>
</evidence>
<dbReference type="Gene3D" id="3.90.550.10">
    <property type="entry name" value="Spore Coat Polysaccharide Biosynthesis Protein SpsA, Chain A"/>
    <property type="match status" value="1"/>
</dbReference>
<dbReference type="Proteomes" id="UP000662466">
    <property type="component" value="Unassembled WGS sequence"/>
</dbReference>
<sequence length="494" mass="54602">MSCMSSLADAILRIIHHEYHAYFQRNQAGSETDEPGKASGPSPSPGDAGNGGACVACVIAYRENETVFERCLRSYTELGTSCKAFVLGVDGDGPDDLAMTAVFKKAFGYSPQVHALRFGKPLGMLAEHLYQKSRLGHAQSTNGTVNHEQYALQGVLLHIREALEPILASFFNNGGTSADKMLSICFSQPHVGIKEIRFATWAVSMVVSTELRLGYLWSSDSDTVVPGESVARAISLLGRSEGAGAASTALAILNREESLMARLCAVYFRSSVYLDRSVLATYGQCPVVTGPSALFRVHALKDVVVPWYRQRDINEDAHIATQLGLHGWKRLYLNNKLTYTESKTTLVSWVKQQIRWKKSSHLEIIANPLYNTTSGLLFFWWRAREVVVELLLFTEIIHYATTGHLSILIQSLPGNIGLQFAVSVLCLAVYNILRSPEKVGKTGDLLLLPLSIVLQMFIMPFANVWAAVTLHLDRLVYTRRGSDIQGGIHYWPHL</sequence>
<keyword evidence="5" id="KW-0808">Transferase</keyword>
<dbReference type="GO" id="GO:0005886">
    <property type="term" value="C:plasma membrane"/>
    <property type="evidence" value="ECO:0007669"/>
    <property type="project" value="UniProtKB-SubCell"/>
</dbReference>
<comment type="similarity">
    <text evidence="2">Belongs to the NodC/HAS family.</text>
</comment>
<dbReference type="Pfam" id="PF13632">
    <property type="entry name" value="Glyco_trans_2_3"/>
    <property type="match status" value="1"/>
</dbReference>
<feature type="transmembrane region" description="Helical" evidence="8">
    <location>
        <begin position="445"/>
        <end position="468"/>
    </location>
</feature>
<dbReference type="GO" id="GO:0030213">
    <property type="term" value="P:hyaluronan biosynthetic process"/>
    <property type="evidence" value="ECO:0007669"/>
    <property type="project" value="TreeGrafter"/>
</dbReference>
<feature type="transmembrane region" description="Helical" evidence="8">
    <location>
        <begin position="416"/>
        <end position="433"/>
    </location>
</feature>
<organism evidence="11 13">
    <name type="scientific">Aspergillus hiratsukae</name>
    <dbReference type="NCBI Taxonomy" id="1194566"/>
    <lineage>
        <taxon>Eukaryota</taxon>
        <taxon>Fungi</taxon>
        <taxon>Dikarya</taxon>
        <taxon>Ascomycota</taxon>
        <taxon>Pezizomycotina</taxon>
        <taxon>Eurotiomycetes</taxon>
        <taxon>Eurotiomycetidae</taxon>
        <taxon>Eurotiales</taxon>
        <taxon>Aspergillaceae</taxon>
        <taxon>Aspergillus</taxon>
        <taxon>Aspergillus subgen. Fumigati</taxon>
    </lineage>
</organism>
<keyword evidence="6 8" id="KW-0472">Membrane</keyword>
<dbReference type="PANTHER" id="PTHR22913:SF12">
    <property type="entry name" value="MANNURONAN SYNTHASE"/>
    <property type="match status" value="1"/>
</dbReference>
<dbReference type="PANTHER" id="PTHR22913">
    <property type="entry name" value="HYALURONAN SYNTHASE"/>
    <property type="match status" value="1"/>
</dbReference>
<comment type="subcellular location">
    <subcellularLocation>
        <location evidence="1">Cell membrane</location>
    </subcellularLocation>
</comment>
<dbReference type="GO" id="GO:0050501">
    <property type="term" value="F:hyaluronan synthase activity"/>
    <property type="evidence" value="ECO:0007669"/>
    <property type="project" value="TreeGrafter"/>
</dbReference>
<name>A0A8H6QJF2_9EURO</name>
<evidence type="ECO:0000256" key="4">
    <source>
        <dbReference type="ARBA" id="ARBA00022676"/>
    </source>
</evidence>
<evidence type="ECO:0000259" key="9">
    <source>
        <dbReference type="Pfam" id="PF13632"/>
    </source>
</evidence>
<dbReference type="EMBL" id="JACBAD010001609">
    <property type="protein sequence ID" value="KAF7139660.1"/>
    <property type="molecule type" value="Genomic_DNA"/>
</dbReference>
<proteinExistence type="inferred from homology"/>
<evidence type="ECO:0000256" key="5">
    <source>
        <dbReference type="ARBA" id="ARBA00022679"/>
    </source>
</evidence>
<feature type="compositionally biased region" description="Low complexity" evidence="7">
    <location>
        <begin position="37"/>
        <end position="47"/>
    </location>
</feature>
<dbReference type="AlphaFoldDB" id="A0A8H6QJF2"/>
<evidence type="ECO:0000313" key="13">
    <source>
        <dbReference type="Proteomes" id="UP000662466"/>
    </source>
</evidence>
<reference evidence="11" key="1">
    <citation type="submission" date="2020-06" db="EMBL/GenBank/DDBJ databases">
        <title>Draft genome sequences of strains closely related to Aspergillus parafelis and Aspergillus hiratsukae.</title>
        <authorList>
            <person name="Dos Santos R.A.C."/>
            <person name="Rivero-Menendez O."/>
            <person name="Steenwyk J.L."/>
            <person name="Mead M.E."/>
            <person name="Goldman G.H."/>
            <person name="Alastruey-Izquierdo A."/>
            <person name="Rokas A."/>
        </authorList>
    </citation>
    <scope>NUCLEOTIDE SEQUENCE</scope>
    <source>
        <strain evidence="10">CNM-CM5793</strain>
        <strain evidence="11">CNM-CM6106</strain>
    </source>
</reference>
<evidence type="ECO:0000256" key="7">
    <source>
        <dbReference type="SAM" id="MobiDB-lite"/>
    </source>
</evidence>
<keyword evidence="8" id="KW-1133">Transmembrane helix</keyword>
<feature type="region of interest" description="Disordered" evidence="7">
    <location>
        <begin position="28"/>
        <end position="49"/>
    </location>
</feature>
<keyword evidence="3" id="KW-1003">Cell membrane</keyword>
<evidence type="ECO:0000256" key="1">
    <source>
        <dbReference type="ARBA" id="ARBA00004236"/>
    </source>
</evidence>
<dbReference type="SUPFAM" id="SSF53448">
    <property type="entry name" value="Nucleotide-diphospho-sugar transferases"/>
    <property type="match status" value="1"/>
</dbReference>
<dbReference type="InterPro" id="IPR001173">
    <property type="entry name" value="Glyco_trans_2-like"/>
</dbReference>
<dbReference type="EMBL" id="JACBAF010001661">
    <property type="protein sequence ID" value="KAF7174113.1"/>
    <property type="molecule type" value="Genomic_DNA"/>
</dbReference>
<evidence type="ECO:0000313" key="10">
    <source>
        <dbReference type="EMBL" id="KAF7139660.1"/>
    </source>
</evidence>
<keyword evidence="4" id="KW-0328">Glycosyltransferase</keyword>
<accession>A0A8H6QJF2</accession>
<feature type="domain" description="Glycosyltransferase 2-like" evidence="9">
    <location>
        <begin position="220"/>
        <end position="428"/>
    </location>
</feature>